<dbReference type="PANTHER" id="PTHR30093:SF2">
    <property type="entry name" value="TYPE II SECRETION SYSTEM PROTEIN H"/>
    <property type="match status" value="1"/>
</dbReference>
<reference evidence="11 12" key="1">
    <citation type="journal article" date="2015" name="Genome Announc.">
        <title>Expanding the biotechnology potential of lactobacilli through comparative genomics of 213 strains and associated genera.</title>
        <authorList>
            <person name="Sun Z."/>
            <person name="Harris H.M."/>
            <person name="McCann A."/>
            <person name="Guo C."/>
            <person name="Argimon S."/>
            <person name="Zhang W."/>
            <person name="Yang X."/>
            <person name="Jeffery I.B."/>
            <person name="Cooney J.C."/>
            <person name="Kagawa T.F."/>
            <person name="Liu W."/>
            <person name="Song Y."/>
            <person name="Salvetti E."/>
            <person name="Wrobel A."/>
            <person name="Rasinkangas P."/>
            <person name="Parkhill J."/>
            <person name="Rea M.C."/>
            <person name="O'Sullivan O."/>
            <person name="Ritari J."/>
            <person name="Douillard F.P."/>
            <person name="Paul Ross R."/>
            <person name="Yang R."/>
            <person name="Briner A.E."/>
            <person name="Felis G.E."/>
            <person name="de Vos W.M."/>
            <person name="Barrangou R."/>
            <person name="Klaenhammer T.R."/>
            <person name="Caufield P.W."/>
            <person name="Cui Y."/>
            <person name="Zhang H."/>
            <person name="O'Toole P.W."/>
        </authorList>
    </citation>
    <scope>NUCLEOTIDE SEQUENCE [LARGE SCALE GENOMIC DNA]</scope>
    <source>
        <strain evidence="11 12">DSM 19284</strain>
    </source>
</reference>
<keyword evidence="3" id="KW-1003">Cell membrane</keyword>
<evidence type="ECO:0000256" key="2">
    <source>
        <dbReference type="ARBA" id="ARBA00004241"/>
    </source>
</evidence>
<dbReference type="Proteomes" id="UP000051074">
    <property type="component" value="Unassembled WGS sequence"/>
</dbReference>
<dbReference type="eggNOG" id="COG4537">
    <property type="taxonomic scope" value="Bacteria"/>
</dbReference>
<dbReference type="PIRSF" id="PIRSF029928">
    <property type="entry name" value="Late_competence_ComGC"/>
    <property type="match status" value="1"/>
</dbReference>
<keyword evidence="12" id="KW-1185">Reference proteome</keyword>
<name>A0A0R1M6Q3_9LACO</name>
<accession>A0A0R1M6Q3</accession>
<comment type="caution">
    <text evidence="11">The sequence shown here is derived from an EMBL/GenBank/DDBJ whole genome shotgun (WGS) entry which is preliminary data.</text>
</comment>
<dbReference type="NCBIfam" id="TIGR02532">
    <property type="entry name" value="IV_pilin_GFxxxE"/>
    <property type="match status" value="1"/>
</dbReference>
<dbReference type="GO" id="GO:0005886">
    <property type="term" value="C:plasma membrane"/>
    <property type="evidence" value="ECO:0007669"/>
    <property type="project" value="UniProtKB-SubCell"/>
</dbReference>
<evidence type="ECO:0000256" key="1">
    <source>
        <dbReference type="ARBA" id="ARBA00004162"/>
    </source>
</evidence>
<evidence type="ECO:0000256" key="3">
    <source>
        <dbReference type="ARBA" id="ARBA00022475"/>
    </source>
</evidence>
<evidence type="ECO:0000256" key="6">
    <source>
        <dbReference type="ARBA" id="ARBA00022989"/>
    </source>
</evidence>
<evidence type="ECO:0000256" key="4">
    <source>
        <dbReference type="ARBA" id="ARBA00022481"/>
    </source>
</evidence>
<dbReference type="InterPro" id="IPR000983">
    <property type="entry name" value="Bac_GSPG_pilin"/>
</dbReference>
<dbReference type="Gene3D" id="3.30.700.10">
    <property type="entry name" value="Glycoprotein, Type 4 Pilin"/>
    <property type="match status" value="1"/>
</dbReference>
<dbReference type="GO" id="GO:0015628">
    <property type="term" value="P:protein secretion by the type II secretion system"/>
    <property type="evidence" value="ECO:0007669"/>
    <property type="project" value="InterPro"/>
</dbReference>
<dbReference type="PATRIC" id="fig|1293597.4.peg.36"/>
<gene>
    <name evidence="11" type="ORF">FC20_GL000036</name>
</gene>
<dbReference type="InterPro" id="IPR045584">
    <property type="entry name" value="Pilin-like"/>
</dbReference>
<keyword evidence="7 10" id="KW-0472">Membrane</keyword>
<keyword evidence="6 10" id="KW-1133">Transmembrane helix</keyword>
<dbReference type="GO" id="GO:0015627">
    <property type="term" value="C:type II protein secretion system complex"/>
    <property type="evidence" value="ECO:0007669"/>
    <property type="project" value="InterPro"/>
</dbReference>
<evidence type="ECO:0000313" key="11">
    <source>
        <dbReference type="EMBL" id="KRL03772.1"/>
    </source>
</evidence>
<dbReference type="Pfam" id="PF07963">
    <property type="entry name" value="N_methyl"/>
    <property type="match status" value="1"/>
</dbReference>
<dbReference type="PANTHER" id="PTHR30093">
    <property type="entry name" value="GENERAL SECRETION PATHWAY PROTEIN G"/>
    <property type="match status" value="1"/>
</dbReference>
<evidence type="ECO:0000256" key="9">
    <source>
        <dbReference type="ARBA" id="ARBA00043982"/>
    </source>
</evidence>
<proteinExistence type="inferred from homology"/>
<dbReference type="STRING" id="1293597.FC20_GL000036"/>
<dbReference type="InterPro" id="IPR012902">
    <property type="entry name" value="N_methyl_site"/>
</dbReference>
<evidence type="ECO:0000256" key="5">
    <source>
        <dbReference type="ARBA" id="ARBA00022692"/>
    </source>
</evidence>
<keyword evidence="4" id="KW-0488">Methylation</keyword>
<dbReference type="PRINTS" id="PR00813">
    <property type="entry name" value="BCTERIALGSPG"/>
</dbReference>
<dbReference type="NCBIfam" id="NF040999">
    <property type="entry name" value="pilin_ComGC"/>
    <property type="match status" value="1"/>
</dbReference>
<evidence type="ECO:0000313" key="12">
    <source>
        <dbReference type="Proteomes" id="UP000051074"/>
    </source>
</evidence>
<keyword evidence="8" id="KW-0178">Competence</keyword>
<evidence type="ECO:0000256" key="10">
    <source>
        <dbReference type="SAM" id="Phobius"/>
    </source>
</evidence>
<dbReference type="EMBL" id="AZDU01000001">
    <property type="protein sequence ID" value="KRL03772.1"/>
    <property type="molecule type" value="Genomic_DNA"/>
</dbReference>
<protein>
    <submittedName>
        <fullName evidence="11">Uncharacterized protein</fullName>
    </submittedName>
</protein>
<dbReference type="SUPFAM" id="SSF54523">
    <property type="entry name" value="Pili subunits"/>
    <property type="match status" value="1"/>
</dbReference>
<organism evidence="11 12">
    <name type="scientific">Lactobacillus equicursoris DSM 19284 = JCM 14600 = CIP 110162</name>
    <dbReference type="NCBI Taxonomy" id="1293597"/>
    <lineage>
        <taxon>Bacteria</taxon>
        <taxon>Bacillati</taxon>
        <taxon>Bacillota</taxon>
        <taxon>Bacilli</taxon>
        <taxon>Lactobacillales</taxon>
        <taxon>Lactobacillaceae</taxon>
        <taxon>Lactobacillus</taxon>
    </lineage>
</organism>
<keyword evidence="5 10" id="KW-0812">Transmembrane</keyword>
<dbReference type="InterPro" id="IPR016940">
    <property type="entry name" value="ComGC"/>
</dbReference>
<evidence type="ECO:0000256" key="8">
    <source>
        <dbReference type="ARBA" id="ARBA00023287"/>
    </source>
</evidence>
<feature type="transmembrane region" description="Helical" evidence="10">
    <location>
        <begin position="21"/>
        <end position="42"/>
    </location>
</feature>
<sequence length="123" mass="14181">MKMMKNHLEKKLQKLFPKKQPGFTLIEMVIVVAIIATLVLLISPNLLSQKEKADNRSKNAFVSTLQTQIQLYREDHNNTDPTTFKQMTDEHYLTADQQKKAEENNFTIEEVMKDQTAKDAGTK</sequence>
<dbReference type="GO" id="GO:0030420">
    <property type="term" value="P:establishment of competence for transformation"/>
    <property type="evidence" value="ECO:0007669"/>
    <property type="project" value="UniProtKB-KW"/>
</dbReference>
<evidence type="ECO:0000256" key="7">
    <source>
        <dbReference type="ARBA" id="ARBA00023136"/>
    </source>
</evidence>
<comment type="similarity">
    <text evidence="9">Belongs to the ComGC family.</text>
</comment>
<dbReference type="AlphaFoldDB" id="A0A0R1M6Q3"/>
<dbReference type="GO" id="GO:0009986">
    <property type="term" value="C:cell surface"/>
    <property type="evidence" value="ECO:0007669"/>
    <property type="project" value="UniProtKB-SubCell"/>
</dbReference>
<comment type="subcellular location">
    <subcellularLocation>
        <location evidence="1">Cell membrane</location>
        <topology evidence="1">Single-pass membrane protein</topology>
    </subcellularLocation>
    <subcellularLocation>
        <location evidence="2">Cell surface</location>
    </subcellularLocation>
</comment>
<dbReference type="RefSeq" id="WP_155859269.1">
    <property type="nucleotide sequence ID" value="NZ_AZDU01000001.1"/>
</dbReference>